<gene>
    <name evidence="2" type="ORF">QVD17_11471</name>
</gene>
<dbReference type="Proteomes" id="UP001229421">
    <property type="component" value="Unassembled WGS sequence"/>
</dbReference>
<dbReference type="EMBL" id="JAUHHV010000003">
    <property type="protein sequence ID" value="KAK1429265.1"/>
    <property type="molecule type" value="Genomic_DNA"/>
</dbReference>
<feature type="compositionally biased region" description="Low complexity" evidence="1">
    <location>
        <begin position="14"/>
        <end position="26"/>
    </location>
</feature>
<feature type="compositionally biased region" description="Low complexity" evidence="1">
    <location>
        <begin position="89"/>
        <end position="105"/>
    </location>
</feature>
<dbReference type="AlphaFoldDB" id="A0AAD8L0R1"/>
<name>A0AAD8L0R1_TARER</name>
<dbReference type="PANTHER" id="PTHR34569:SF2">
    <property type="entry name" value="EXPRESSED PROTEIN"/>
    <property type="match status" value="1"/>
</dbReference>
<accession>A0AAD8L0R1</accession>
<organism evidence="2 3">
    <name type="scientific">Tagetes erecta</name>
    <name type="common">African marigold</name>
    <dbReference type="NCBI Taxonomy" id="13708"/>
    <lineage>
        <taxon>Eukaryota</taxon>
        <taxon>Viridiplantae</taxon>
        <taxon>Streptophyta</taxon>
        <taxon>Embryophyta</taxon>
        <taxon>Tracheophyta</taxon>
        <taxon>Spermatophyta</taxon>
        <taxon>Magnoliopsida</taxon>
        <taxon>eudicotyledons</taxon>
        <taxon>Gunneridae</taxon>
        <taxon>Pentapetalae</taxon>
        <taxon>asterids</taxon>
        <taxon>campanulids</taxon>
        <taxon>Asterales</taxon>
        <taxon>Asteraceae</taxon>
        <taxon>Asteroideae</taxon>
        <taxon>Heliantheae alliance</taxon>
        <taxon>Tageteae</taxon>
        <taxon>Tagetes</taxon>
    </lineage>
</organism>
<feature type="region of interest" description="Disordered" evidence="1">
    <location>
        <begin position="87"/>
        <end position="106"/>
    </location>
</feature>
<dbReference type="PANTHER" id="PTHR34569">
    <property type="entry name" value="EXPRESSED PROTEIN"/>
    <property type="match status" value="1"/>
</dbReference>
<comment type="caution">
    <text evidence="2">The sequence shown here is derived from an EMBL/GenBank/DDBJ whole genome shotgun (WGS) entry which is preliminary data.</text>
</comment>
<sequence>MNTTVYDPTPPPTTIIHHSTTTSATSSPPPTTIIHPRNHHSTTTITTATSSPPPPPSTIIHYRNHHSTTATSASPSPSTTIIHRRNHHSTTTTTAATSSSPSPSSLSDFELVSIKPPCYTSLRDILPSPATVVRSPKTPHSGADLGFEILIRDHLVKQAAWAYLQPMSTSPELDESTVIRRLWTQFSGALIRFISTAFDHLLRLIQV</sequence>
<keyword evidence="3" id="KW-1185">Reference proteome</keyword>
<protein>
    <submittedName>
        <fullName evidence="2">Uncharacterized protein</fullName>
    </submittedName>
</protein>
<reference evidence="2" key="1">
    <citation type="journal article" date="2023" name="bioRxiv">
        <title>Improved chromosome-level genome assembly for marigold (Tagetes erecta).</title>
        <authorList>
            <person name="Jiang F."/>
            <person name="Yuan L."/>
            <person name="Wang S."/>
            <person name="Wang H."/>
            <person name="Xu D."/>
            <person name="Wang A."/>
            <person name="Fan W."/>
        </authorList>
    </citation>
    <scope>NUCLEOTIDE SEQUENCE</scope>
    <source>
        <strain evidence="2">WSJ</strain>
        <tissue evidence="2">Leaf</tissue>
    </source>
</reference>
<feature type="region of interest" description="Disordered" evidence="1">
    <location>
        <begin position="1"/>
        <end position="37"/>
    </location>
</feature>
<evidence type="ECO:0000313" key="2">
    <source>
        <dbReference type="EMBL" id="KAK1429265.1"/>
    </source>
</evidence>
<proteinExistence type="predicted"/>
<evidence type="ECO:0000256" key="1">
    <source>
        <dbReference type="SAM" id="MobiDB-lite"/>
    </source>
</evidence>
<evidence type="ECO:0000313" key="3">
    <source>
        <dbReference type="Proteomes" id="UP001229421"/>
    </source>
</evidence>